<organism evidence="2 3">
    <name type="scientific">Sulfurisoma sediminicola</name>
    <dbReference type="NCBI Taxonomy" id="1381557"/>
    <lineage>
        <taxon>Bacteria</taxon>
        <taxon>Pseudomonadati</taxon>
        <taxon>Pseudomonadota</taxon>
        <taxon>Betaproteobacteria</taxon>
        <taxon>Nitrosomonadales</taxon>
        <taxon>Sterolibacteriaceae</taxon>
        <taxon>Sulfurisoma</taxon>
    </lineage>
</organism>
<feature type="chain" id="PRO_5019801037" description="DUF2946 family protein" evidence="1">
    <location>
        <begin position="24"/>
        <end position="122"/>
    </location>
</feature>
<comment type="caution">
    <text evidence="2">The sequence shown here is derived from an EMBL/GenBank/DDBJ whole genome shotgun (WGS) entry which is preliminary data.</text>
</comment>
<evidence type="ECO:0008006" key="4">
    <source>
        <dbReference type="Google" id="ProtNLM"/>
    </source>
</evidence>
<dbReference type="AlphaFoldDB" id="A0A497XM78"/>
<proteinExistence type="predicted"/>
<keyword evidence="1" id="KW-0732">Signal</keyword>
<gene>
    <name evidence="2" type="ORF">DFR35_1072</name>
</gene>
<evidence type="ECO:0000256" key="1">
    <source>
        <dbReference type="SAM" id="SignalP"/>
    </source>
</evidence>
<accession>A0A497XM78</accession>
<feature type="signal peptide" evidence="1">
    <location>
        <begin position="1"/>
        <end position="23"/>
    </location>
</feature>
<name>A0A497XM78_9PROT</name>
<dbReference type="Proteomes" id="UP000268908">
    <property type="component" value="Unassembled WGS sequence"/>
</dbReference>
<protein>
    <recommendedName>
        <fullName evidence="4">DUF2946 family protein</fullName>
    </recommendedName>
</protein>
<dbReference type="EMBL" id="RCCI01000004">
    <property type="protein sequence ID" value="RLJ68510.1"/>
    <property type="molecule type" value="Genomic_DNA"/>
</dbReference>
<dbReference type="RefSeq" id="WP_124962398.1">
    <property type="nucleotide sequence ID" value="NZ_BHVV01000002.1"/>
</dbReference>
<reference evidence="2 3" key="1">
    <citation type="submission" date="2018-10" db="EMBL/GenBank/DDBJ databases">
        <title>Genomic Encyclopedia of Type Strains, Phase IV (KMG-IV): sequencing the most valuable type-strain genomes for metagenomic binning, comparative biology and taxonomic classification.</title>
        <authorList>
            <person name="Goeker M."/>
        </authorList>
    </citation>
    <scope>NUCLEOTIDE SEQUENCE [LARGE SCALE GENOMIC DNA]</scope>
    <source>
        <strain evidence="2 3">DSM 26916</strain>
    </source>
</reference>
<sequence length="122" mass="13026">MRRWFRLLPLLITALWLPLQAVAAIAMPYCRHAAEQVVALDASASEAHCRGHAGNDAPSAGAAADQDCDGCELCHLASAGYMLPAVAMAGHLPPARDFEARPVLASPSFIPEPPQHPPRRLN</sequence>
<evidence type="ECO:0000313" key="2">
    <source>
        <dbReference type="EMBL" id="RLJ68510.1"/>
    </source>
</evidence>
<keyword evidence="3" id="KW-1185">Reference proteome</keyword>
<evidence type="ECO:0000313" key="3">
    <source>
        <dbReference type="Proteomes" id="UP000268908"/>
    </source>
</evidence>